<dbReference type="GO" id="GO:0030866">
    <property type="term" value="P:cortical actin cytoskeleton organization"/>
    <property type="evidence" value="ECO:0007669"/>
    <property type="project" value="TreeGrafter"/>
</dbReference>
<dbReference type="GO" id="GO:0008360">
    <property type="term" value="P:regulation of cell shape"/>
    <property type="evidence" value="ECO:0007669"/>
    <property type="project" value="TreeGrafter"/>
</dbReference>
<dbReference type="KEGG" id="apln:108741227"/>
<sequence length="707" mass="79453">IPLNQFLNPLSRFVQEFVSDPYDGVTLLLELLRNIQLSQNGHSGGTTSSSVGSTLARTPPIVQRRALLDELACLQCLLCCCVRYHDAVHSLIASTAGLYTLAVCIMSSVNKSRIIALQLLTKACEASSKGHSAVSEAMTTLRLRYGEPVRFRFLIGMLTSAGGQGDLLAAGMRFINAFLDSAGSTQRRLYVQAELEQAGFDIAIIKKIIPINSPSTEHVFKEFDRWEKNHIDIETMAIRLENSEKDNDNLRDKVVLLERRIQILQEEKGILLSLEQCLKERCSELEREIKSLKPGKTYLIKTDCSLYRKDRSTPADDEGISSSERSLTPEDEMRNETSVCSNYNQTASTIPKDKHSEYHNSDEEETTIEEVIEELQNIVNKEETNNYIEANKSKLILSNDHNISRVNSMTLDPVIFDDEMEIIPTNIHPHPPRRVKSLVQMFLPTDDYGYTQENIYMDNGTPFTSEEGSDSLLSASKCHPQRVGSTANCKNTTIIKLNSENTPDQKIYDQIYSTTYEPINNKPPQSFGVFFNSVKSLNDNLHHDFAAASTTLSKQTKKRLMTARQRAVNKIKSKSLDRIEDGLDAMVDIIVTDRKLNLQKDLQNELTANHSQYIKSNPGSQKSEETCKVILPKDQSQYFPQVNEKCSNNGSFVVKRGYNNVGLYSSCNLTKTTLSVPAPPKIETYCHKKVNRLHSVSKLADLPSGLY</sequence>
<feature type="non-terminal residue" evidence="5">
    <location>
        <position position="1"/>
    </location>
</feature>
<dbReference type="Gene3D" id="1.25.10.10">
    <property type="entry name" value="Leucine-rich Repeat Variant"/>
    <property type="match status" value="1"/>
</dbReference>
<dbReference type="InParanoid" id="A0A1W4X5S0"/>
<evidence type="ECO:0000313" key="4">
    <source>
        <dbReference type="Proteomes" id="UP000192223"/>
    </source>
</evidence>
<dbReference type="Pfam" id="PF06367">
    <property type="entry name" value="Drf_FH3"/>
    <property type="match status" value="1"/>
</dbReference>
<dbReference type="AlphaFoldDB" id="A0A1W4X5S0"/>
<dbReference type="RefSeq" id="XP_018331446.1">
    <property type="nucleotide sequence ID" value="XM_018475944.1"/>
</dbReference>
<dbReference type="GO" id="GO:0016477">
    <property type="term" value="P:cell migration"/>
    <property type="evidence" value="ECO:0007669"/>
    <property type="project" value="TreeGrafter"/>
</dbReference>
<dbReference type="SMART" id="SM01139">
    <property type="entry name" value="Drf_FH3"/>
    <property type="match status" value="1"/>
</dbReference>
<dbReference type="InterPro" id="IPR011989">
    <property type="entry name" value="ARM-like"/>
</dbReference>
<dbReference type="PANTHER" id="PTHR45857">
    <property type="entry name" value="FORMIN-LIKE PROTEIN"/>
    <property type="match status" value="1"/>
</dbReference>
<feature type="region of interest" description="Disordered" evidence="2">
    <location>
        <begin position="310"/>
        <end position="335"/>
    </location>
</feature>
<gene>
    <name evidence="5" type="primary">LOC108741227</name>
</gene>
<dbReference type="PANTHER" id="PTHR45857:SF9">
    <property type="entry name" value="MULTIPLE WING HAIRS, ISOFORM C"/>
    <property type="match status" value="1"/>
</dbReference>
<dbReference type="Proteomes" id="UP000192223">
    <property type="component" value="Unplaced"/>
</dbReference>
<dbReference type="SUPFAM" id="SSF48371">
    <property type="entry name" value="ARM repeat"/>
    <property type="match status" value="1"/>
</dbReference>
<evidence type="ECO:0000313" key="5">
    <source>
        <dbReference type="RefSeq" id="XP_018331446.1"/>
    </source>
</evidence>
<keyword evidence="4" id="KW-1185">Reference proteome</keyword>
<dbReference type="InterPro" id="IPR014768">
    <property type="entry name" value="GBD/FH3_dom"/>
</dbReference>
<dbReference type="InterPro" id="IPR043592">
    <property type="entry name" value="FMNL_animal"/>
</dbReference>
<protein>
    <submittedName>
        <fullName evidence="5">Uncharacterized protein LOC108741227</fullName>
    </submittedName>
</protein>
<dbReference type="GeneID" id="108741227"/>
<dbReference type="InterPro" id="IPR010472">
    <property type="entry name" value="FH3_dom"/>
</dbReference>
<accession>A0A1W4X5S0</accession>
<dbReference type="PROSITE" id="PS51232">
    <property type="entry name" value="GBD_FH3"/>
    <property type="match status" value="1"/>
</dbReference>
<dbReference type="GO" id="GO:0005829">
    <property type="term" value="C:cytosol"/>
    <property type="evidence" value="ECO:0007669"/>
    <property type="project" value="TreeGrafter"/>
</dbReference>
<dbReference type="GO" id="GO:0051015">
    <property type="term" value="F:actin filament binding"/>
    <property type="evidence" value="ECO:0007669"/>
    <property type="project" value="TreeGrafter"/>
</dbReference>
<organism evidence="4 5">
    <name type="scientific">Agrilus planipennis</name>
    <name type="common">Emerald ash borer</name>
    <name type="synonym">Agrilus marcopoli</name>
    <dbReference type="NCBI Taxonomy" id="224129"/>
    <lineage>
        <taxon>Eukaryota</taxon>
        <taxon>Metazoa</taxon>
        <taxon>Ecdysozoa</taxon>
        <taxon>Arthropoda</taxon>
        <taxon>Hexapoda</taxon>
        <taxon>Insecta</taxon>
        <taxon>Pterygota</taxon>
        <taxon>Neoptera</taxon>
        <taxon>Endopterygota</taxon>
        <taxon>Coleoptera</taxon>
        <taxon>Polyphaga</taxon>
        <taxon>Elateriformia</taxon>
        <taxon>Buprestoidea</taxon>
        <taxon>Buprestidae</taxon>
        <taxon>Agrilinae</taxon>
        <taxon>Agrilus</taxon>
    </lineage>
</organism>
<dbReference type="InterPro" id="IPR016024">
    <property type="entry name" value="ARM-type_fold"/>
</dbReference>
<feature type="domain" description="GBD/FH3" evidence="3">
    <location>
        <begin position="1"/>
        <end position="317"/>
    </location>
</feature>
<evidence type="ECO:0000259" key="3">
    <source>
        <dbReference type="PROSITE" id="PS51232"/>
    </source>
</evidence>
<dbReference type="STRING" id="224129.A0A1W4X5S0"/>
<reference evidence="5" key="1">
    <citation type="submission" date="2025-08" db="UniProtKB">
        <authorList>
            <consortium name="RefSeq"/>
        </authorList>
    </citation>
    <scope>IDENTIFICATION</scope>
    <source>
        <tissue evidence="5">Entire body</tissue>
    </source>
</reference>
<dbReference type="OrthoDB" id="6427809at2759"/>
<keyword evidence="1" id="KW-0175">Coiled coil</keyword>
<evidence type="ECO:0000256" key="1">
    <source>
        <dbReference type="SAM" id="Coils"/>
    </source>
</evidence>
<name>A0A1W4X5S0_AGRPL</name>
<evidence type="ECO:0000256" key="2">
    <source>
        <dbReference type="SAM" id="MobiDB-lite"/>
    </source>
</evidence>
<dbReference type="CTD" id="38131"/>
<feature type="coiled-coil region" evidence="1">
    <location>
        <begin position="233"/>
        <end position="267"/>
    </location>
</feature>
<proteinExistence type="predicted"/>